<dbReference type="InterPro" id="IPR029052">
    <property type="entry name" value="Metallo-depent_PP-like"/>
</dbReference>
<dbReference type="Proteomes" id="UP001180081">
    <property type="component" value="Unassembled WGS sequence"/>
</dbReference>
<feature type="domain" description="Calcineurin-like phosphoesterase" evidence="2">
    <location>
        <begin position="1"/>
        <end position="181"/>
    </location>
</feature>
<comment type="similarity">
    <text evidence="1">Belongs to the metallophosphoesterase superfamily. YfcE family.</text>
</comment>
<reference evidence="3" key="1">
    <citation type="journal article" date="2014" name="Int. J. Syst. Evol. Microbiol.">
        <title>Complete genome of a new Firmicutes species belonging to the dominant human colonic microbiota ('Ruminococcus bicirculans') reveals two chromosomes and a selective capacity to utilize plant glucans.</title>
        <authorList>
            <consortium name="NISC Comparative Sequencing Program"/>
            <person name="Wegmann U."/>
            <person name="Louis P."/>
            <person name="Goesmann A."/>
            <person name="Henrissat B."/>
            <person name="Duncan S.H."/>
            <person name="Flint H.J."/>
        </authorList>
    </citation>
    <scope>NUCLEOTIDE SEQUENCE</scope>
    <source>
        <strain evidence="3">CECT 7703</strain>
    </source>
</reference>
<dbReference type="InterPro" id="IPR050126">
    <property type="entry name" value="Ap4A_hydrolase"/>
</dbReference>
<dbReference type="PIRSF" id="PIRSF000883">
    <property type="entry name" value="Pesterase_MJ0912"/>
    <property type="match status" value="1"/>
</dbReference>
<dbReference type="CDD" id="cd00838">
    <property type="entry name" value="MPP_superfamily"/>
    <property type="match status" value="1"/>
</dbReference>
<evidence type="ECO:0000256" key="1">
    <source>
        <dbReference type="ARBA" id="ARBA00008950"/>
    </source>
</evidence>
<gene>
    <name evidence="3" type="ORF">QWZ03_09120</name>
</gene>
<dbReference type="SUPFAM" id="SSF56300">
    <property type="entry name" value="Metallo-dependent phosphatases"/>
    <property type="match status" value="1"/>
</dbReference>
<dbReference type="InterPro" id="IPR024654">
    <property type="entry name" value="Calcineurin-like_PHP_lpxH"/>
</dbReference>
<evidence type="ECO:0000313" key="3">
    <source>
        <dbReference type="EMBL" id="MDN3576925.1"/>
    </source>
</evidence>
<comment type="caution">
    <text evidence="3">The sequence shown here is derived from an EMBL/GenBank/DDBJ whole genome shotgun (WGS) entry which is preliminary data.</text>
</comment>
<evidence type="ECO:0000313" key="4">
    <source>
        <dbReference type="Proteomes" id="UP001180081"/>
    </source>
</evidence>
<name>A0ABT8B508_9NEIS</name>
<organism evidence="3 4">
    <name type="scientific">Chitinimonas viridis</name>
    <dbReference type="NCBI Taxonomy" id="664880"/>
    <lineage>
        <taxon>Bacteria</taxon>
        <taxon>Pseudomonadati</taxon>
        <taxon>Pseudomonadota</taxon>
        <taxon>Betaproteobacteria</taxon>
        <taxon>Neisseriales</taxon>
        <taxon>Chitinibacteraceae</taxon>
        <taxon>Chitinimonas</taxon>
    </lineage>
</organism>
<dbReference type="Gene3D" id="3.60.21.10">
    <property type="match status" value="1"/>
</dbReference>
<protein>
    <submittedName>
        <fullName evidence="3">Metallophosphoesterase family protein</fullName>
    </submittedName>
</protein>
<dbReference type="Pfam" id="PF12850">
    <property type="entry name" value="Metallophos_2"/>
    <property type="match status" value="1"/>
</dbReference>
<evidence type="ECO:0000259" key="2">
    <source>
        <dbReference type="Pfam" id="PF12850"/>
    </source>
</evidence>
<keyword evidence="4" id="KW-1185">Reference proteome</keyword>
<sequence length="248" mass="26961">MRLALISDIHGNLPALQAVLADIARRGITQIANLGDSLSGPLWPEETAVLLRQQSWPQLAGNHERQLLTQHLSSMAASDRHARQQISPATLQWLASLLPTHRMGEVLLCHGTPTSDLAYCMETVTPTGCHMATPTELAARLGQETARLIACGHTHLPRTLCAPDGRRVVNPGSVGLPAYDDDHPHFHLVENGSPDARYAIVERLGHGWQVDLLTLPYDFESAAAQAARNGRPDWAHALRTGYALVSPT</sequence>
<dbReference type="EMBL" id="JAUFPU010000008">
    <property type="protein sequence ID" value="MDN3576925.1"/>
    <property type="molecule type" value="Genomic_DNA"/>
</dbReference>
<accession>A0ABT8B508</accession>
<proteinExistence type="inferred from homology"/>
<dbReference type="PANTHER" id="PTHR42850">
    <property type="entry name" value="METALLOPHOSPHOESTERASE"/>
    <property type="match status" value="1"/>
</dbReference>
<reference evidence="3" key="2">
    <citation type="submission" date="2023-06" db="EMBL/GenBank/DDBJ databases">
        <authorList>
            <person name="Lucena T."/>
            <person name="Sun Q."/>
        </authorList>
    </citation>
    <scope>NUCLEOTIDE SEQUENCE</scope>
    <source>
        <strain evidence="3">CECT 7703</strain>
    </source>
</reference>
<dbReference type="RefSeq" id="WP_290332404.1">
    <property type="nucleotide sequence ID" value="NZ_JAUFPU010000008.1"/>
</dbReference>
<dbReference type="PANTHER" id="PTHR42850:SF2">
    <property type="entry name" value="BLL5683 PROTEIN"/>
    <property type="match status" value="1"/>
</dbReference>
<dbReference type="InterPro" id="IPR011152">
    <property type="entry name" value="Pesterase_MJ0912"/>
</dbReference>